<feature type="compositionally biased region" description="Basic residues" evidence="14">
    <location>
        <begin position="757"/>
        <end position="766"/>
    </location>
</feature>
<proteinExistence type="inferred from homology"/>
<reference evidence="17 18" key="1">
    <citation type="journal article" date="2021" name="Plant Biotechnol. J.">
        <title>Multi-omics assisted identification of the key and species-specific regulatory components of drought-tolerant mechanisms in Gossypium stocksii.</title>
        <authorList>
            <person name="Yu D."/>
            <person name="Ke L."/>
            <person name="Zhang D."/>
            <person name="Wu Y."/>
            <person name="Sun Y."/>
            <person name="Mei J."/>
            <person name="Sun J."/>
            <person name="Sun Y."/>
        </authorList>
    </citation>
    <scope>NUCLEOTIDE SEQUENCE [LARGE SCALE GENOMIC DNA]</scope>
    <source>
        <strain evidence="18">cv. E1</strain>
        <tissue evidence="17">Leaf</tissue>
    </source>
</reference>
<dbReference type="Pfam" id="PF00046">
    <property type="entry name" value="Homeodomain"/>
    <property type="match status" value="1"/>
</dbReference>
<evidence type="ECO:0000256" key="10">
    <source>
        <dbReference type="ARBA" id="ARBA00023242"/>
    </source>
</evidence>
<feature type="region of interest" description="Disordered" evidence="14">
    <location>
        <begin position="596"/>
        <end position="946"/>
    </location>
</feature>
<evidence type="ECO:0000256" key="13">
    <source>
        <dbReference type="RuleBase" id="RU000682"/>
    </source>
</evidence>
<feature type="compositionally biased region" description="Low complexity" evidence="14">
    <location>
        <begin position="113"/>
        <end position="126"/>
    </location>
</feature>
<dbReference type="CDD" id="cd15504">
    <property type="entry name" value="PHD_PRHA_like"/>
    <property type="match status" value="1"/>
</dbReference>
<feature type="compositionally biased region" description="Basic residues" evidence="14">
    <location>
        <begin position="215"/>
        <end position="229"/>
    </location>
</feature>
<feature type="domain" description="Homeobox" evidence="16">
    <location>
        <begin position="935"/>
        <end position="978"/>
    </location>
</feature>
<dbReference type="PANTHER" id="PTHR12628:SF13">
    <property type="entry name" value="HOMEOBOX PROTEIN HAT3.1"/>
    <property type="match status" value="1"/>
</dbReference>
<keyword evidence="9" id="KW-0804">Transcription</keyword>
<dbReference type="InterPro" id="IPR011011">
    <property type="entry name" value="Znf_FYVE_PHD"/>
</dbReference>
<dbReference type="PROSITE" id="PS01359">
    <property type="entry name" value="ZF_PHD_1"/>
    <property type="match status" value="1"/>
</dbReference>
<feature type="compositionally biased region" description="Basic and acidic residues" evidence="14">
    <location>
        <begin position="407"/>
        <end position="416"/>
    </location>
</feature>
<evidence type="ECO:0000256" key="8">
    <source>
        <dbReference type="ARBA" id="ARBA00023155"/>
    </source>
</evidence>
<dbReference type="OrthoDB" id="1903104at2759"/>
<dbReference type="CDD" id="cd00086">
    <property type="entry name" value="homeodomain"/>
    <property type="match status" value="1"/>
</dbReference>
<feature type="region of interest" description="Disordered" evidence="14">
    <location>
        <begin position="1"/>
        <end position="416"/>
    </location>
</feature>
<dbReference type="Gene3D" id="3.30.40.10">
    <property type="entry name" value="Zinc/RING finger domain, C3HC4 (zinc finger)"/>
    <property type="match status" value="1"/>
</dbReference>
<dbReference type="GO" id="GO:0005634">
    <property type="term" value="C:nucleus"/>
    <property type="evidence" value="ECO:0007669"/>
    <property type="project" value="UniProtKB-SubCell"/>
</dbReference>
<evidence type="ECO:0000256" key="6">
    <source>
        <dbReference type="ARBA" id="ARBA00023015"/>
    </source>
</evidence>
<feature type="compositionally biased region" description="Polar residues" evidence="14">
    <location>
        <begin position="174"/>
        <end position="183"/>
    </location>
</feature>
<feature type="compositionally biased region" description="Low complexity" evidence="14">
    <location>
        <begin position="320"/>
        <end position="366"/>
    </location>
</feature>
<feature type="compositionally biased region" description="Polar residues" evidence="14">
    <location>
        <begin position="129"/>
        <end position="138"/>
    </location>
</feature>
<dbReference type="InterPro" id="IPR045876">
    <property type="entry name" value="PRHA-like_PHD-finger"/>
</dbReference>
<feature type="compositionally biased region" description="Acidic residues" evidence="14">
    <location>
        <begin position="610"/>
        <end position="639"/>
    </location>
</feature>
<protein>
    <recommendedName>
        <fullName evidence="19">PHD-type domain-containing protein</fullName>
    </recommendedName>
</protein>
<feature type="compositionally biased region" description="Basic and acidic residues" evidence="14">
    <location>
        <begin position="743"/>
        <end position="756"/>
    </location>
</feature>
<dbReference type="SMART" id="SM00249">
    <property type="entry name" value="PHD"/>
    <property type="match status" value="1"/>
</dbReference>
<evidence type="ECO:0000259" key="16">
    <source>
        <dbReference type="PROSITE" id="PS50071"/>
    </source>
</evidence>
<comment type="subcellular location">
    <subcellularLocation>
        <location evidence="1 11 13">Nucleus</location>
    </subcellularLocation>
</comment>
<accession>A0A9D3ZKA0</accession>
<dbReference type="InterPro" id="IPR009057">
    <property type="entry name" value="Homeodomain-like_sf"/>
</dbReference>
<evidence type="ECO:0000256" key="7">
    <source>
        <dbReference type="ARBA" id="ARBA00023125"/>
    </source>
</evidence>
<evidence type="ECO:0000256" key="9">
    <source>
        <dbReference type="ARBA" id="ARBA00023163"/>
    </source>
</evidence>
<keyword evidence="18" id="KW-1185">Reference proteome</keyword>
<dbReference type="FunFam" id="3.30.40.10:FF:000650">
    <property type="entry name" value="Homeobox protein HAT3.1"/>
    <property type="match status" value="1"/>
</dbReference>
<dbReference type="InterPro" id="IPR001356">
    <property type="entry name" value="HD"/>
</dbReference>
<feature type="compositionally biased region" description="Polar residues" evidence="14">
    <location>
        <begin position="8"/>
        <end position="21"/>
    </location>
</feature>
<feature type="DNA-binding region" description="Homeobox" evidence="11">
    <location>
        <begin position="937"/>
        <end position="979"/>
    </location>
</feature>
<dbReference type="Gene3D" id="1.10.10.60">
    <property type="entry name" value="Homeodomain-like"/>
    <property type="match status" value="1"/>
</dbReference>
<evidence type="ECO:0000256" key="14">
    <source>
        <dbReference type="SAM" id="MobiDB-lite"/>
    </source>
</evidence>
<keyword evidence="7 11" id="KW-0238">DNA-binding</keyword>
<gene>
    <name evidence="17" type="ORF">J1N35_042107</name>
</gene>
<feature type="region of interest" description="Disordered" evidence="14">
    <location>
        <begin position="978"/>
        <end position="1002"/>
    </location>
</feature>
<dbReference type="PROSITE" id="PS50071">
    <property type="entry name" value="HOMEOBOX_2"/>
    <property type="match status" value="1"/>
</dbReference>
<feature type="compositionally biased region" description="Basic residues" evidence="14">
    <location>
        <begin position="717"/>
        <end position="728"/>
    </location>
</feature>
<evidence type="ECO:0000256" key="12">
    <source>
        <dbReference type="PROSITE-ProRule" id="PRU00146"/>
    </source>
</evidence>
<feature type="compositionally biased region" description="Polar residues" evidence="14">
    <location>
        <begin position="89"/>
        <end position="112"/>
    </location>
</feature>
<comment type="similarity">
    <text evidence="2">Belongs to the PHD-associated homeobox family.</text>
</comment>
<organism evidence="17 18">
    <name type="scientific">Gossypium stocksii</name>
    <dbReference type="NCBI Taxonomy" id="47602"/>
    <lineage>
        <taxon>Eukaryota</taxon>
        <taxon>Viridiplantae</taxon>
        <taxon>Streptophyta</taxon>
        <taxon>Embryophyta</taxon>
        <taxon>Tracheophyta</taxon>
        <taxon>Spermatophyta</taxon>
        <taxon>Magnoliopsida</taxon>
        <taxon>eudicotyledons</taxon>
        <taxon>Gunneridae</taxon>
        <taxon>Pentapetalae</taxon>
        <taxon>rosids</taxon>
        <taxon>malvids</taxon>
        <taxon>Malvales</taxon>
        <taxon>Malvaceae</taxon>
        <taxon>Malvoideae</taxon>
        <taxon>Gossypium</taxon>
    </lineage>
</organism>
<evidence type="ECO:0000256" key="2">
    <source>
        <dbReference type="ARBA" id="ARBA00007427"/>
    </source>
</evidence>
<keyword evidence="10 11" id="KW-0539">Nucleus</keyword>
<dbReference type="SMART" id="SM00389">
    <property type="entry name" value="HOX"/>
    <property type="match status" value="1"/>
</dbReference>
<evidence type="ECO:0000256" key="3">
    <source>
        <dbReference type="ARBA" id="ARBA00022723"/>
    </source>
</evidence>
<dbReference type="InterPro" id="IPR001965">
    <property type="entry name" value="Znf_PHD"/>
</dbReference>
<evidence type="ECO:0000313" key="17">
    <source>
        <dbReference type="EMBL" id="KAH1040364.1"/>
    </source>
</evidence>
<evidence type="ECO:0000259" key="15">
    <source>
        <dbReference type="PROSITE" id="PS50016"/>
    </source>
</evidence>
<evidence type="ECO:0000313" key="18">
    <source>
        <dbReference type="Proteomes" id="UP000828251"/>
    </source>
</evidence>
<feature type="compositionally biased region" description="Low complexity" evidence="14">
    <location>
        <begin position="254"/>
        <end position="312"/>
    </location>
</feature>
<feature type="domain" description="PHD-type" evidence="15">
    <location>
        <begin position="507"/>
        <end position="564"/>
    </location>
</feature>
<comment type="caution">
    <text evidence="17">The sequence shown here is derived from an EMBL/GenBank/DDBJ whole genome shotgun (WGS) entry which is preliminary data.</text>
</comment>
<dbReference type="AlphaFoldDB" id="A0A9D3ZKA0"/>
<dbReference type="GO" id="GO:0045814">
    <property type="term" value="P:negative regulation of gene expression, epigenetic"/>
    <property type="evidence" value="ECO:0007669"/>
    <property type="project" value="TreeGrafter"/>
</dbReference>
<feature type="compositionally biased region" description="Low complexity" evidence="14">
    <location>
        <begin position="374"/>
        <end position="383"/>
    </location>
</feature>
<dbReference type="PANTHER" id="PTHR12628">
    <property type="entry name" value="POLYCOMB-LIKE TRANSCRIPTION FACTOR"/>
    <property type="match status" value="1"/>
</dbReference>
<evidence type="ECO:0000256" key="5">
    <source>
        <dbReference type="ARBA" id="ARBA00022833"/>
    </source>
</evidence>
<dbReference type="InterPro" id="IPR019786">
    <property type="entry name" value="Zinc_finger_PHD-type_CS"/>
</dbReference>
<name>A0A9D3ZKA0_9ROSI</name>
<feature type="compositionally biased region" description="Basic residues" evidence="14">
    <location>
        <begin position="874"/>
        <end position="883"/>
    </location>
</feature>
<dbReference type="PROSITE" id="PS50016">
    <property type="entry name" value="ZF_PHD_2"/>
    <property type="match status" value="1"/>
</dbReference>
<feature type="compositionally biased region" description="Basic and acidic residues" evidence="14">
    <location>
        <begin position="241"/>
        <end position="253"/>
    </location>
</feature>
<dbReference type="Proteomes" id="UP000828251">
    <property type="component" value="Unassembled WGS sequence"/>
</dbReference>
<dbReference type="GO" id="GO:0003677">
    <property type="term" value="F:DNA binding"/>
    <property type="evidence" value="ECO:0007669"/>
    <property type="project" value="UniProtKB-UniRule"/>
</dbReference>
<feature type="compositionally biased region" description="Polar residues" evidence="14">
    <location>
        <begin position="204"/>
        <end position="213"/>
    </location>
</feature>
<keyword evidence="4 12" id="KW-0863">Zinc-finger</keyword>
<feature type="compositionally biased region" description="Polar residues" evidence="14">
    <location>
        <begin position="46"/>
        <end position="55"/>
    </location>
</feature>
<keyword evidence="8 11" id="KW-0371">Homeobox</keyword>
<dbReference type="InterPro" id="IPR019787">
    <property type="entry name" value="Znf_PHD-finger"/>
</dbReference>
<dbReference type="SUPFAM" id="SSF46689">
    <property type="entry name" value="Homeodomain-like"/>
    <property type="match status" value="1"/>
</dbReference>
<evidence type="ECO:0000256" key="4">
    <source>
        <dbReference type="ARBA" id="ARBA00022771"/>
    </source>
</evidence>
<keyword evidence="6" id="KW-0805">Transcription regulation</keyword>
<feature type="compositionally biased region" description="Polar residues" evidence="14">
    <location>
        <begin position="933"/>
        <end position="944"/>
    </location>
</feature>
<feature type="compositionally biased region" description="Basic and acidic residues" evidence="14">
    <location>
        <begin position="184"/>
        <end position="203"/>
    </location>
</feature>
<feature type="compositionally biased region" description="Polar residues" evidence="14">
    <location>
        <begin position="384"/>
        <end position="396"/>
    </location>
</feature>
<evidence type="ECO:0000256" key="1">
    <source>
        <dbReference type="ARBA" id="ARBA00004123"/>
    </source>
</evidence>
<dbReference type="InterPro" id="IPR013083">
    <property type="entry name" value="Znf_RING/FYVE/PHD"/>
</dbReference>
<dbReference type="SUPFAM" id="SSF57903">
    <property type="entry name" value="FYVE/PHD zinc finger"/>
    <property type="match status" value="1"/>
</dbReference>
<sequence length="1002" mass="109413">MIEVEHTGGSSSQANSENGNHSHFHPEESTSELANEFRSECLLTEANGSGYMNTETLEETAEHSQPLCNDLSKNTIGESLGLLPEDSSKNIQADQISSPQLCSAEPTVSSGELPQQQQQLDSQSLPNGVGNSLSTGVSNEAVELNPNDIIMSNGGKHLQLPSKDANPLGLPQELASTNPTIQQPDHHCEDMAKDSGLEQHETTPKNLVKNSGQRKGGKTSKQVQKKNLRSLRSSDMVLRSKSQEKSKASESSKKSTATELSKKSTPTELSKKSTATESSKKSTAIESSKKSTATESSKKSTATESSKKSTATESRKKSTATESSKKSTATESSKKPTATESSKKSTATESSKKPTATESSKKSTATESRKKSTATESSKKSTAIESSNNLTNVGPSKQQKRKRKREKEKEERKEVSDEYLRIRKHLRYLLNRISYERSLIAAYSAEGWKGLSLEKLKPEKELQRAASEILRRKLKIRDLFQRIESLCTEGRLAESLFDSEGEIDSEDIFCALCGSKDIPANNDIILCDGACDRGFHQYCLQPPLLKEDIPPDDEGWLCPGCDCKFDCIELVNESQGTNFSLEDSWEKVFPEAALAAGGQNQDPNYGLPSDDSDDNDYNPDITENDEKDQEDESSSDESDFTSTSDEVEVPAKVDPYLGLPSDDSEDDDYNPDGPDHDNVAKSESLSSDFSSDSDDLGAMLLDDISSQKGHMSNGSSRKSKSKKPKLCGKKSLNSEVLTTMEPASREDDATVSEKRSIPRKRVKIHCCHSSSDFVLDGETYGNVPSSSSDDEDWNDGTAPRKKKKRNAEVATTSANGNASPTGSVSVSYGLKKNPGEKRAPRRSANGLKQNRGEQHTPKRSANGLKQNPEEDHTPRRRTRKKSNQKGTAKSPAKLPKATPKSPAKLPEPTPTPGSSGKKAGSSTYKRLGEAVTQGLQKSFKQNQYPDRAMKESLAKELGITFRQVSKWFENARWFFNNSNNVSGASPKKVAGNDITPSARRKK</sequence>
<dbReference type="GO" id="GO:0008270">
    <property type="term" value="F:zinc ion binding"/>
    <property type="evidence" value="ECO:0007669"/>
    <property type="project" value="UniProtKB-KW"/>
</dbReference>
<evidence type="ECO:0008006" key="19">
    <source>
        <dbReference type="Google" id="ProtNLM"/>
    </source>
</evidence>
<dbReference type="Pfam" id="PF00628">
    <property type="entry name" value="PHD"/>
    <property type="match status" value="1"/>
</dbReference>
<dbReference type="EMBL" id="JAIQCV010000012">
    <property type="protein sequence ID" value="KAH1040364.1"/>
    <property type="molecule type" value="Genomic_DNA"/>
</dbReference>
<evidence type="ECO:0000256" key="11">
    <source>
        <dbReference type="PROSITE-ProRule" id="PRU00108"/>
    </source>
</evidence>
<keyword evidence="5" id="KW-0862">Zinc</keyword>
<feature type="compositionally biased region" description="Polar residues" evidence="14">
    <location>
        <begin position="809"/>
        <end position="826"/>
    </location>
</feature>
<keyword evidence="3" id="KW-0479">Metal-binding</keyword>
<dbReference type="GO" id="GO:0003682">
    <property type="term" value="F:chromatin binding"/>
    <property type="evidence" value="ECO:0007669"/>
    <property type="project" value="TreeGrafter"/>
</dbReference>